<dbReference type="Pfam" id="PF17855">
    <property type="entry name" value="MCM_lid"/>
    <property type="match status" value="1"/>
</dbReference>
<evidence type="ECO:0000256" key="4">
    <source>
        <dbReference type="ARBA" id="ARBA00022840"/>
    </source>
</evidence>
<keyword evidence="4 6" id="KW-0067">ATP-binding</keyword>
<dbReference type="GO" id="GO:0042555">
    <property type="term" value="C:MCM complex"/>
    <property type="evidence" value="ECO:0007669"/>
    <property type="project" value="TreeGrafter"/>
</dbReference>
<dbReference type="SMART" id="SM00350">
    <property type="entry name" value="MCM"/>
    <property type="match status" value="1"/>
</dbReference>
<keyword evidence="9" id="KW-1185">Reference proteome</keyword>
<dbReference type="InterPro" id="IPR041562">
    <property type="entry name" value="MCM_lid"/>
</dbReference>
<dbReference type="PANTHER" id="PTHR11630:SF66">
    <property type="entry name" value="DNA REPLICATION LICENSING FACTOR MCM4"/>
    <property type="match status" value="1"/>
</dbReference>
<gene>
    <name evidence="8" type="ORF">D9758_016587</name>
</gene>
<evidence type="ECO:0000313" key="8">
    <source>
        <dbReference type="EMBL" id="KAF5333766.1"/>
    </source>
</evidence>
<reference evidence="8 9" key="1">
    <citation type="journal article" date="2020" name="ISME J.">
        <title>Uncovering the hidden diversity of litter-decomposition mechanisms in mushroom-forming fungi.</title>
        <authorList>
            <person name="Floudas D."/>
            <person name="Bentzer J."/>
            <person name="Ahren D."/>
            <person name="Johansson T."/>
            <person name="Persson P."/>
            <person name="Tunlid A."/>
        </authorList>
    </citation>
    <scope>NUCLEOTIDE SEQUENCE [LARGE SCALE GENOMIC DNA]</scope>
    <source>
        <strain evidence="8 9">CBS 291.85</strain>
    </source>
</reference>
<dbReference type="Proteomes" id="UP000559256">
    <property type="component" value="Unassembled WGS sequence"/>
</dbReference>
<dbReference type="GO" id="GO:0017116">
    <property type="term" value="F:single-stranded DNA helicase activity"/>
    <property type="evidence" value="ECO:0007669"/>
    <property type="project" value="TreeGrafter"/>
</dbReference>
<comment type="similarity">
    <text evidence="1 6">Belongs to the MCM family.</text>
</comment>
<keyword evidence="2" id="KW-0235">DNA replication</keyword>
<evidence type="ECO:0000256" key="1">
    <source>
        <dbReference type="ARBA" id="ARBA00008010"/>
    </source>
</evidence>
<dbReference type="GO" id="GO:0000727">
    <property type="term" value="P:double-strand break repair via break-induced replication"/>
    <property type="evidence" value="ECO:0007669"/>
    <property type="project" value="TreeGrafter"/>
</dbReference>
<dbReference type="GO" id="GO:0005634">
    <property type="term" value="C:nucleus"/>
    <property type="evidence" value="ECO:0007669"/>
    <property type="project" value="TreeGrafter"/>
</dbReference>
<comment type="caution">
    <text evidence="8">The sequence shown here is derived from an EMBL/GenBank/DDBJ whole genome shotgun (WGS) entry which is preliminary data.</text>
</comment>
<evidence type="ECO:0000313" key="9">
    <source>
        <dbReference type="Proteomes" id="UP000559256"/>
    </source>
</evidence>
<dbReference type="GO" id="GO:1902975">
    <property type="term" value="P:mitotic DNA replication initiation"/>
    <property type="evidence" value="ECO:0007669"/>
    <property type="project" value="TreeGrafter"/>
</dbReference>
<evidence type="ECO:0000256" key="6">
    <source>
        <dbReference type="RuleBase" id="RU004070"/>
    </source>
</evidence>
<dbReference type="Gene3D" id="3.40.50.300">
    <property type="entry name" value="P-loop containing nucleotide triphosphate hydrolases"/>
    <property type="match status" value="1"/>
</dbReference>
<organism evidence="8 9">
    <name type="scientific">Tetrapyrgos nigripes</name>
    <dbReference type="NCBI Taxonomy" id="182062"/>
    <lineage>
        <taxon>Eukaryota</taxon>
        <taxon>Fungi</taxon>
        <taxon>Dikarya</taxon>
        <taxon>Basidiomycota</taxon>
        <taxon>Agaricomycotina</taxon>
        <taxon>Agaricomycetes</taxon>
        <taxon>Agaricomycetidae</taxon>
        <taxon>Agaricales</taxon>
        <taxon>Marasmiineae</taxon>
        <taxon>Marasmiaceae</taxon>
        <taxon>Tetrapyrgos</taxon>
    </lineage>
</organism>
<dbReference type="OrthoDB" id="10251574at2759"/>
<protein>
    <recommendedName>
        <fullName evidence="7">MCM C-terminal AAA(+) ATPase domain-containing protein</fullName>
    </recommendedName>
</protein>
<name>A0A8H5C332_9AGAR</name>
<dbReference type="Pfam" id="PF21128">
    <property type="entry name" value="WHD_MCM4"/>
    <property type="match status" value="1"/>
</dbReference>
<dbReference type="GO" id="GO:0005524">
    <property type="term" value="F:ATP binding"/>
    <property type="evidence" value="ECO:0007669"/>
    <property type="project" value="UniProtKB-KW"/>
</dbReference>
<dbReference type="InterPro" id="IPR031327">
    <property type="entry name" value="MCM"/>
</dbReference>
<feature type="domain" description="MCM C-terminal AAA(+) ATPase" evidence="7">
    <location>
        <begin position="12"/>
        <end position="83"/>
    </location>
</feature>
<dbReference type="AlphaFoldDB" id="A0A8H5C332"/>
<dbReference type="Pfam" id="PF00493">
    <property type="entry name" value="MCM"/>
    <property type="match status" value="1"/>
</dbReference>
<evidence type="ECO:0000256" key="3">
    <source>
        <dbReference type="ARBA" id="ARBA00022741"/>
    </source>
</evidence>
<dbReference type="SUPFAM" id="SSF52540">
    <property type="entry name" value="P-loop containing nucleoside triphosphate hydrolases"/>
    <property type="match status" value="1"/>
</dbReference>
<accession>A0A8H5C332</accession>
<sequence>MFIVRPETSLWEQQTVSVAKSGIITTLNARTSILAAANPVGSKYNVDLPITRNIDLPPTLISSLGSSRRNQDETLDRKLAKHLVGLYLEDVPHAGGGGVSDGNGGGGREGILPLKDLSSYIDYAHSRIHPVITEEASNELVRSCVEMRNLESSDSGTSSSSDKRITATTRQLESLIRLSEAHARMRFSSAMDPRTGKIDMGLLNTGTGAGQLKLREDMRREVLGLLNADAATTGMKWADVVKKLGEQCSIRVDQTEFAEVIKQLENEGLVKVIGERERRMIWRMEG</sequence>
<dbReference type="GO" id="GO:0003697">
    <property type="term" value="F:single-stranded DNA binding"/>
    <property type="evidence" value="ECO:0007669"/>
    <property type="project" value="TreeGrafter"/>
</dbReference>
<keyword evidence="3 6" id="KW-0547">Nucleotide-binding</keyword>
<evidence type="ECO:0000256" key="5">
    <source>
        <dbReference type="ARBA" id="ARBA00023125"/>
    </source>
</evidence>
<evidence type="ECO:0000256" key="2">
    <source>
        <dbReference type="ARBA" id="ARBA00022705"/>
    </source>
</evidence>
<dbReference type="GO" id="GO:0006271">
    <property type="term" value="P:DNA strand elongation involved in DNA replication"/>
    <property type="evidence" value="ECO:0007669"/>
    <property type="project" value="TreeGrafter"/>
</dbReference>
<dbReference type="InterPro" id="IPR027417">
    <property type="entry name" value="P-loop_NTPase"/>
</dbReference>
<evidence type="ECO:0000259" key="7">
    <source>
        <dbReference type="PROSITE" id="PS50051"/>
    </source>
</evidence>
<dbReference type="EMBL" id="JAACJM010000288">
    <property type="protein sequence ID" value="KAF5333766.1"/>
    <property type="molecule type" value="Genomic_DNA"/>
</dbReference>
<keyword evidence="5 6" id="KW-0238">DNA-binding</keyword>
<dbReference type="PROSITE" id="PS50051">
    <property type="entry name" value="MCM_2"/>
    <property type="match status" value="1"/>
</dbReference>
<dbReference type="PANTHER" id="PTHR11630">
    <property type="entry name" value="DNA REPLICATION LICENSING FACTOR MCM FAMILY MEMBER"/>
    <property type="match status" value="1"/>
</dbReference>
<dbReference type="InterPro" id="IPR001208">
    <property type="entry name" value="MCM_dom"/>
</dbReference>
<dbReference type="PRINTS" id="PR01657">
    <property type="entry name" value="MCMFAMILY"/>
</dbReference>
<proteinExistence type="inferred from homology"/>